<dbReference type="OrthoDB" id="342730at2759"/>
<keyword evidence="4" id="KW-1185">Reference proteome</keyword>
<dbReference type="SUPFAM" id="SSF81383">
    <property type="entry name" value="F-box domain"/>
    <property type="match status" value="1"/>
</dbReference>
<protein>
    <recommendedName>
        <fullName evidence="5">NHL repeat protein</fullName>
    </recommendedName>
</protein>
<dbReference type="Gene3D" id="2.120.10.30">
    <property type="entry name" value="TolB, C-terminal domain"/>
    <property type="match status" value="1"/>
</dbReference>
<dbReference type="Proteomes" id="UP000198211">
    <property type="component" value="Unassembled WGS sequence"/>
</dbReference>
<keyword evidence="1" id="KW-0677">Repeat</keyword>
<dbReference type="GO" id="GO:0000209">
    <property type="term" value="P:protein polyubiquitination"/>
    <property type="evidence" value="ECO:0007669"/>
    <property type="project" value="TreeGrafter"/>
</dbReference>
<feature type="repeat" description="NHL" evidence="2">
    <location>
        <begin position="84"/>
        <end position="124"/>
    </location>
</feature>
<dbReference type="PANTHER" id="PTHR24104:SF25">
    <property type="entry name" value="PROTEIN LIN-41"/>
    <property type="match status" value="1"/>
</dbReference>
<dbReference type="GO" id="GO:0061630">
    <property type="term" value="F:ubiquitin protein ligase activity"/>
    <property type="evidence" value="ECO:0007669"/>
    <property type="project" value="TreeGrafter"/>
</dbReference>
<dbReference type="InterPro" id="IPR011042">
    <property type="entry name" value="6-blade_b-propeller_TolB-like"/>
</dbReference>
<dbReference type="AlphaFoldDB" id="A0A225WXZ2"/>
<dbReference type="CDD" id="cd05819">
    <property type="entry name" value="NHL"/>
    <property type="match status" value="1"/>
</dbReference>
<evidence type="ECO:0008006" key="5">
    <source>
        <dbReference type="Google" id="ProtNLM"/>
    </source>
</evidence>
<organism evidence="3 4">
    <name type="scientific">Phytophthora megakarya</name>
    <dbReference type="NCBI Taxonomy" id="4795"/>
    <lineage>
        <taxon>Eukaryota</taxon>
        <taxon>Sar</taxon>
        <taxon>Stramenopiles</taxon>
        <taxon>Oomycota</taxon>
        <taxon>Peronosporomycetes</taxon>
        <taxon>Peronosporales</taxon>
        <taxon>Peronosporaceae</taxon>
        <taxon>Phytophthora</taxon>
    </lineage>
</organism>
<reference evidence="4" key="1">
    <citation type="submission" date="2017-03" db="EMBL/GenBank/DDBJ databases">
        <title>Phytopthora megakarya and P. palmivora, two closely related causual agents of cacao black pod achieved similar genome size and gene model numbers by different mechanisms.</title>
        <authorList>
            <person name="Ali S."/>
            <person name="Shao J."/>
            <person name="Larry D.J."/>
            <person name="Kronmiller B."/>
            <person name="Shen D."/>
            <person name="Strem M.D."/>
            <person name="Melnick R.L."/>
            <person name="Guiltinan M.J."/>
            <person name="Tyler B.M."/>
            <person name="Meinhardt L.W."/>
            <person name="Bailey B.A."/>
        </authorList>
    </citation>
    <scope>NUCLEOTIDE SEQUENCE [LARGE SCALE GENOMIC DNA]</scope>
    <source>
        <strain evidence="4">zdho120</strain>
    </source>
</reference>
<dbReference type="STRING" id="4795.A0A225WXZ2"/>
<comment type="caution">
    <text evidence="3">The sequence shown here is derived from an EMBL/GenBank/DDBJ whole genome shotgun (WGS) entry which is preliminary data.</text>
</comment>
<dbReference type="InterPro" id="IPR001258">
    <property type="entry name" value="NHL_repeat"/>
</dbReference>
<dbReference type="InterPro" id="IPR036047">
    <property type="entry name" value="F-box-like_dom_sf"/>
</dbReference>
<evidence type="ECO:0000256" key="2">
    <source>
        <dbReference type="PROSITE-ProRule" id="PRU00504"/>
    </source>
</evidence>
<sequence>MELKVTPICGRDYRVLEKHGAVVNDALFNNLPSSRGICWNPLARRLLVRDVVQGCVHSYGSNFSPDAEGDTKMSLNSTQSVVTIGTHGSAPGQFNYPVAIAVNIRGEIAIADSKLSRIQIFSGGGDLEHSFGRPGTGRGEFRGLSDLEFTPRGHIAIVDSGNHRIQVITATGNIVYVLGRYGWKLGEFVNPCAIMINGKGEMFVCDEGNKRIQRLSDRGKPLLEWGSRRGSNLQAVDEVDNTELRPAIYSVFDTPCDIALGIRGEVIVCDAGKRELMVFTDIGMCLHVVSAPHIFQSNKPTAISVCSSMLIAACMPPFTKFGNDSRTQRTQEIQTSDGCNYVLAVFPPEKRVRVGRFEFIPVHCVVAVVCYLTYDDAVQLRLVSKYFHQICRRLRNEWKLYPLTPGQATVIKYNRIVSPATGLVAVDEAFQKWGLCIYDPSHRIRKYVMDFQGGFCSALSTLYGPLFCYQHEDIVRSFFRFYAAVRSTEKEEIHKTAFVEIVTQIEEVRTGYRTWEQCTPFATFTSPTQRVELPTIRTAENVSSSSGGVPIPKSLQLIENAQQHQLSKLLQKFMTL</sequence>
<dbReference type="GO" id="GO:0043161">
    <property type="term" value="P:proteasome-mediated ubiquitin-dependent protein catabolic process"/>
    <property type="evidence" value="ECO:0007669"/>
    <property type="project" value="TreeGrafter"/>
</dbReference>
<evidence type="ECO:0000256" key="1">
    <source>
        <dbReference type="ARBA" id="ARBA00022737"/>
    </source>
</evidence>
<feature type="repeat" description="NHL" evidence="2">
    <location>
        <begin position="128"/>
        <end position="171"/>
    </location>
</feature>
<dbReference type="PROSITE" id="PS51125">
    <property type="entry name" value="NHL"/>
    <property type="match status" value="2"/>
</dbReference>
<dbReference type="GO" id="GO:0008270">
    <property type="term" value="F:zinc ion binding"/>
    <property type="evidence" value="ECO:0007669"/>
    <property type="project" value="UniProtKB-KW"/>
</dbReference>
<dbReference type="InterPro" id="IPR050952">
    <property type="entry name" value="TRIM-NHL_E3_ligases"/>
</dbReference>
<dbReference type="PANTHER" id="PTHR24104">
    <property type="entry name" value="E3 UBIQUITIN-PROTEIN LIGASE NHLRC1-RELATED"/>
    <property type="match status" value="1"/>
</dbReference>
<accession>A0A225WXZ2</accession>
<evidence type="ECO:0000313" key="3">
    <source>
        <dbReference type="EMBL" id="OWZ22443.1"/>
    </source>
</evidence>
<proteinExistence type="predicted"/>
<evidence type="ECO:0000313" key="4">
    <source>
        <dbReference type="Proteomes" id="UP000198211"/>
    </source>
</evidence>
<dbReference type="SUPFAM" id="SSF101898">
    <property type="entry name" value="NHL repeat"/>
    <property type="match status" value="1"/>
</dbReference>
<dbReference type="EMBL" id="NBNE01000136">
    <property type="protein sequence ID" value="OWZ22443.1"/>
    <property type="molecule type" value="Genomic_DNA"/>
</dbReference>
<name>A0A225WXZ2_9STRA</name>
<gene>
    <name evidence="3" type="ORF">PHMEG_0002861</name>
</gene>